<keyword evidence="5" id="KW-1185">Reference proteome</keyword>
<evidence type="ECO:0000256" key="1">
    <source>
        <dbReference type="ARBA" id="ARBA00005662"/>
    </source>
</evidence>
<dbReference type="Pfam" id="PF09587">
    <property type="entry name" value="PGA_cap"/>
    <property type="match status" value="1"/>
</dbReference>
<evidence type="ECO:0000256" key="2">
    <source>
        <dbReference type="SAM" id="MobiDB-lite"/>
    </source>
</evidence>
<proteinExistence type="inferred from homology"/>
<comment type="similarity">
    <text evidence="1">Belongs to the CapA family.</text>
</comment>
<comment type="caution">
    <text evidence="4">The sequence shown here is derived from an EMBL/GenBank/DDBJ whole genome shotgun (WGS) entry which is preliminary data.</text>
</comment>
<dbReference type="Proteomes" id="UP000484255">
    <property type="component" value="Unassembled WGS sequence"/>
</dbReference>
<dbReference type="InterPro" id="IPR019079">
    <property type="entry name" value="Capsule_synth_CapA"/>
</dbReference>
<organism evidence="4 5">
    <name type="scientific">Ideonella livida</name>
    <dbReference type="NCBI Taxonomy" id="2707176"/>
    <lineage>
        <taxon>Bacteria</taxon>
        <taxon>Pseudomonadati</taxon>
        <taxon>Pseudomonadota</taxon>
        <taxon>Betaproteobacteria</taxon>
        <taxon>Burkholderiales</taxon>
        <taxon>Sphaerotilaceae</taxon>
        <taxon>Ideonella</taxon>
    </lineage>
</organism>
<name>A0A7C9PF70_9BURK</name>
<dbReference type="SUPFAM" id="SSF56300">
    <property type="entry name" value="Metallo-dependent phosphatases"/>
    <property type="match status" value="1"/>
</dbReference>
<evidence type="ECO:0000313" key="5">
    <source>
        <dbReference type="Proteomes" id="UP000484255"/>
    </source>
</evidence>
<dbReference type="PANTHER" id="PTHR33393:SF13">
    <property type="entry name" value="PGA BIOSYNTHESIS PROTEIN CAPA"/>
    <property type="match status" value="1"/>
</dbReference>
<gene>
    <name evidence="4" type="ORF">G3A44_03565</name>
</gene>
<feature type="domain" description="Capsule synthesis protein CapA" evidence="3">
    <location>
        <begin position="62"/>
        <end position="298"/>
    </location>
</feature>
<dbReference type="Gene3D" id="3.60.21.10">
    <property type="match status" value="1"/>
</dbReference>
<sequence>MRDGELRYRCQWPAVPTLPPVRRLQAPLAVVPLDPAVPERTLSPAQAQALRATPAPAGARVTLAFAGDLMLDDGPGRLIAAGGDPLAPFDALLRAADVRIGNLELPVSTRGEALASKIFVFRAPPQALRVLQGRFDAVAVANNHSGDYGKQAFADTLSHSRAAGLVPFGGGANLREAHRPLWIERQGLRIAVLAYSEFKPRSFAAGPDWPGIAWSEDTLVEADIRAARAAGAHVVIPFMHWGWEREPQPEARQRALARRMIAAGADAVVGGHPHVTQGADIIDGKPVIWSLGNFVFDGFDLPAAKVGWLLRLTVDAQGVQAWDTVAARMDEQGTPHPDPALPTPCGRRGQARVGECTPLR</sequence>
<protein>
    <submittedName>
        <fullName evidence="4">CapA family protein</fullName>
    </submittedName>
</protein>
<dbReference type="CDD" id="cd07381">
    <property type="entry name" value="MPP_CapA"/>
    <property type="match status" value="1"/>
</dbReference>
<dbReference type="AlphaFoldDB" id="A0A7C9PF70"/>
<dbReference type="EMBL" id="JAAGOH010000003">
    <property type="protein sequence ID" value="NDY90269.1"/>
    <property type="molecule type" value="Genomic_DNA"/>
</dbReference>
<reference evidence="4 5" key="1">
    <citation type="submission" date="2020-02" db="EMBL/GenBank/DDBJ databases">
        <title>Ideonella bacterium strain TBM-1.</title>
        <authorList>
            <person name="Chen W.-M."/>
        </authorList>
    </citation>
    <scope>NUCLEOTIDE SEQUENCE [LARGE SCALE GENOMIC DNA]</scope>
    <source>
        <strain evidence="4 5">TBM-1</strain>
    </source>
</reference>
<dbReference type="InterPro" id="IPR029052">
    <property type="entry name" value="Metallo-depent_PP-like"/>
</dbReference>
<evidence type="ECO:0000313" key="4">
    <source>
        <dbReference type="EMBL" id="NDY90269.1"/>
    </source>
</evidence>
<evidence type="ECO:0000259" key="3">
    <source>
        <dbReference type="SMART" id="SM00854"/>
    </source>
</evidence>
<dbReference type="SMART" id="SM00854">
    <property type="entry name" value="PGA_cap"/>
    <property type="match status" value="1"/>
</dbReference>
<accession>A0A7C9PF70</accession>
<dbReference type="PANTHER" id="PTHR33393">
    <property type="entry name" value="POLYGLUTAMINE SYNTHESIS ACCESSORY PROTEIN RV0574C-RELATED"/>
    <property type="match status" value="1"/>
</dbReference>
<dbReference type="InterPro" id="IPR052169">
    <property type="entry name" value="CW_Biosynth-Accessory"/>
</dbReference>
<feature type="region of interest" description="Disordered" evidence="2">
    <location>
        <begin position="330"/>
        <end position="360"/>
    </location>
</feature>